<evidence type="ECO:0000256" key="2">
    <source>
        <dbReference type="ARBA" id="ARBA00005528"/>
    </source>
</evidence>
<dbReference type="RefSeq" id="WP_014804946.1">
    <property type="nucleotide sequence ID" value="NC_018020.1"/>
</dbReference>
<dbReference type="NCBIfam" id="TIGR00046">
    <property type="entry name" value="RsmE family RNA methyltransferase"/>
    <property type="match status" value="1"/>
</dbReference>
<evidence type="ECO:0000256" key="3">
    <source>
        <dbReference type="ARBA" id="ARBA00022490"/>
    </source>
</evidence>
<evidence type="ECO:0000256" key="4">
    <source>
        <dbReference type="ARBA" id="ARBA00022552"/>
    </source>
</evidence>
<dbReference type="PATRIC" id="fig|869212.3.peg.3864"/>
<evidence type="ECO:0000256" key="9">
    <source>
        <dbReference type="ARBA" id="ARBA00047944"/>
    </source>
</evidence>
<dbReference type="InterPro" id="IPR046886">
    <property type="entry name" value="RsmE_MTase_dom"/>
</dbReference>
<dbReference type="EMBL" id="CP002959">
    <property type="protein sequence ID" value="AFM14469.1"/>
    <property type="molecule type" value="Genomic_DNA"/>
</dbReference>
<dbReference type="EC" id="2.1.1.193" evidence="10"/>
<dbReference type="PANTHER" id="PTHR30027:SF3">
    <property type="entry name" value="16S RRNA (URACIL(1498)-N(3))-METHYLTRANSFERASE"/>
    <property type="match status" value="1"/>
</dbReference>
<dbReference type="GO" id="GO:0070042">
    <property type="term" value="F:rRNA (uridine-N3-)-methyltransferase activity"/>
    <property type="evidence" value="ECO:0007669"/>
    <property type="project" value="TreeGrafter"/>
</dbReference>
<dbReference type="Gene3D" id="3.40.1280.10">
    <property type="match status" value="1"/>
</dbReference>
<comment type="subcellular location">
    <subcellularLocation>
        <location evidence="1 10">Cytoplasm</location>
    </subcellularLocation>
</comment>
<feature type="domain" description="Ribosomal RNA small subunit methyltransferase E methyltransferase" evidence="11">
    <location>
        <begin position="90"/>
        <end position="240"/>
    </location>
</feature>
<comment type="catalytic activity">
    <reaction evidence="9 10">
        <text>uridine(1498) in 16S rRNA + S-adenosyl-L-methionine = N(3)-methyluridine(1498) in 16S rRNA + S-adenosyl-L-homocysteine + H(+)</text>
        <dbReference type="Rhea" id="RHEA:42920"/>
        <dbReference type="Rhea" id="RHEA-COMP:10283"/>
        <dbReference type="Rhea" id="RHEA-COMP:10284"/>
        <dbReference type="ChEBI" id="CHEBI:15378"/>
        <dbReference type="ChEBI" id="CHEBI:57856"/>
        <dbReference type="ChEBI" id="CHEBI:59789"/>
        <dbReference type="ChEBI" id="CHEBI:65315"/>
        <dbReference type="ChEBI" id="CHEBI:74502"/>
        <dbReference type="EC" id="2.1.1.193"/>
    </reaction>
</comment>
<evidence type="ECO:0000256" key="10">
    <source>
        <dbReference type="PIRNR" id="PIRNR015601"/>
    </source>
</evidence>
<keyword evidence="4 10" id="KW-0698">rRNA processing</keyword>
<keyword evidence="5 10" id="KW-0489">Methyltransferase</keyword>
<name>I4BB12_TURPD</name>
<evidence type="ECO:0000256" key="7">
    <source>
        <dbReference type="ARBA" id="ARBA00022691"/>
    </source>
</evidence>
<dbReference type="STRING" id="869212.Turpa_3835"/>
<dbReference type="OrthoDB" id="9815641at2"/>
<dbReference type="InterPro" id="IPR029028">
    <property type="entry name" value="Alpha/beta_knot_MTases"/>
</dbReference>
<gene>
    <name evidence="12" type="ordered locus">Turpa_3835</name>
</gene>
<dbReference type="SUPFAM" id="SSF75217">
    <property type="entry name" value="alpha/beta knot"/>
    <property type="match status" value="1"/>
</dbReference>
<sequence>MTEAAPPLRRLQKDHALILLTAHEYLALQERGSLAMPDRHREHFVKVMRRANTWQAIVGDGSGKISPAMVEKSTLLLTDRQREITLQRKARAVTLVQAWIKPKALSLVLQKAAELGASHIHLIDCDRSQAMHEKTARIEAVVENACMQAYNPVRPHVTTGNLAAWLTAPQSEMLYGDLEAEARITDFSASAGSSLCFINGPEGGFSDAEIARLRQVARPVLLSENVLRSETAAIFALGYLCLQP</sequence>
<dbReference type="Proteomes" id="UP000006048">
    <property type="component" value="Chromosome"/>
</dbReference>
<dbReference type="CDD" id="cd18084">
    <property type="entry name" value="RsmE-like"/>
    <property type="match status" value="1"/>
</dbReference>
<dbReference type="InterPro" id="IPR029026">
    <property type="entry name" value="tRNA_m1G_MTases_N"/>
</dbReference>
<evidence type="ECO:0000256" key="5">
    <source>
        <dbReference type="ARBA" id="ARBA00022603"/>
    </source>
</evidence>
<evidence type="ECO:0000256" key="6">
    <source>
        <dbReference type="ARBA" id="ARBA00022679"/>
    </source>
</evidence>
<dbReference type="HOGENOM" id="CLU_067442_3_0_12"/>
<dbReference type="PIRSF" id="PIRSF015601">
    <property type="entry name" value="MTase_slr0722"/>
    <property type="match status" value="1"/>
</dbReference>
<reference evidence="12 13" key="1">
    <citation type="submission" date="2012-06" db="EMBL/GenBank/DDBJ databases">
        <title>The complete chromosome of genome of Turneriella parva DSM 21527.</title>
        <authorList>
            <consortium name="US DOE Joint Genome Institute (JGI-PGF)"/>
            <person name="Lucas S."/>
            <person name="Han J."/>
            <person name="Lapidus A."/>
            <person name="Bruce D."/>
            <person name="Goodwin L."/>
            <person name="Pitluck S."/>
            <person name="Peters L."/>
            <person name="Kyrpides N."/>
            <person name="Mavromatis K."/>
            <person name="Ivanova N."/>
            <person name="Mikhailova N."/>
            <person name="Chertkov O."/>
            <person name="Detter J.C."/>
            <person name="Tapia R."/>
            <person name="Han C."/>
            <person name="Land M."/>
            <person name="Hauser L."/>
            <person name="Markowitz V."/>
            <person name="Cheng J.-F."/>
            <person name="Hugenholtz P."/>
            <person name="Woyke T."/>
            <person name="Wu D."/>
            <person name="Gronow S."/>
            <person name="Wellnitz S."/>
            <person name="Brambilla E."/>
            <person name="Klenk H.-P."/>
            <person name="Eisen J.A."/>
        </authorList>
    </citation>
    <scope>NUCLEOTIDE SEQUENCE [LARGE SCALE GENOMIC DNA]</scope>
    <source>
        <strain evidence="13">ATCC BAA-1111 / DSM 21527 / NCTC 11395 / H</strain>
    </source>
</reference>
<evidence type="ECO:0000256" key="8">
    <source>
        <dbReference type="ARBA" id="ARBA00025699"/>
    </source>
</evidence>
<comment type="function">
    <text evidence="8 10">Specifically methylates the N3 position of the uracil ring of uridine 1498 (m3U1498) in 16S rRNA. Acts on the fully assembled 30S ribosomal subunit.</text>
</comment>
<dbReference type="PANTHER" id="PTHR30027">
    <property type="entry name" value="RIBOSOMAL RNA SMALL SUBUNIT METHYLTRANSFERASE E"/>
    <property type="match status" value="1"/>
</dbReference>
<keyword evidence="3 10" id="KW-0963">Cytoplasm</keyword>
<dbReference type="GO" id="GO:0005737">
    <property type="term" value="C:cytoplasm"/>
    <property type="evidence" value="ECO:0007669"/>
    <property type="project" value="UniProtKB-SubCell"/>
</dbReference>
<evidence type="ECO:0000313" key="13">
    <source>
        <dbReference type="Proteomes" id="UP000006048"/>
    </source>
</evidence>
<dbReference type="InterPro" id="IPR006700">
    <property type="entry name" value="RsmE"/>
</dbReference>
<comment type="similarity">
    <text evidence="2 10">Belongs to the RNA methyltransferase RsmE family.</text>
</comment>
<dbReference type="GO" id="GO:0070475">
    <property type="term" value="P:rRNA base methylation"/>
    <property type="evidence" value="ECO:0007669"/>
    <property type="project" value="TreeGrafter"/>
</dbReference>
<keyword evidence="7 10" id="KW-0949">S-adenosyl-L-methionine</keyword>
<accession>I4BB12</accession>
<dbReference type="KEGG" id="tpx:Turpa_3835"/>
<organism evidence="12 13">
    <name type="scientific">Turneriella parva (strain ATCC BAA-1111 / DSM 21527 / NCTC 11395 / H)</name>
    <name type="common">Leptospira parva</name>
    <dbReference type="NCBI Taxonomy" id="869212"/>
    <lineage>
        <taxon>Bacteria</taxon>
        <taxon>Pseudomonadati</taxon>
        <taxon>Spirochaetota</taxon>
        <taxon>Spirochaetia</taxon>
        <taxon>Leptospirales</taxon>
        <taxon>Leptospiraceae</taxon>
        <taxon>Turneriella</taxon>
    </lineage>
</organism>
<dbReference type="Pfam" id="PF04452">
    <property type="entry name" value="Methyltrans_RNA"/>
    <property type="match status" value="1"/>
</dbReference>
<evidence type="ECO:0000313" key="12">
    <source>
        <dbReference type="EMBL" id="AFM14469.1"/>
    </source>
</evidence>
<keyword evidence="13" id="KW-1185">Reference proteome</keyword>
<evidence type="ECO:0000259" key="11">
    <source>
        <dbReference type="Pfam" id="PF04452"/>
    </source>
</evidence>
<evidence type="ECO:0000256" key="1">
    <source>
        <dbReference type="ARBA" id="ARBA00004496"/>
    </source>
</evidence>
<proteinExistence type="inferred from homology"/>
<dbReference type="AlphaFoldDB" id="I4BB12"/>
<protein>
    <recommendedName>
        <fullName evidence="10">Ribosomal RNA small subunit methyltransferase E</fullName>
        <ecNumber evidence="10">2.1.1.193</ecNumber>
    </recommendedName>
</protein>
<keyword evidence="6 10" id="KW-0808">Transferase</keyword>